<reference evidence="13" key="1">
    <citation type="journal article" date="2013" name="Stand. Genomic Sci.">
        <title>Genome sequence of the thermophilic fresh-water bacterium Spirochaeta caldaria type strain (H1(T)), reclassification of Spirochaeta caldaria, Spirochaeta stenostrepta, and Spirochaeta zuelzerae in the genus Treponema as Treponema caldaria comb. nov., Treponema stenostrepta comb. nov., and Treponema zuelzerae comb. nov., and emendation of the genus Treponema.</title>
        <authorList>
            <person name="Abt B."/>
            <person name="Goker M."/>
            <person name="Scheuner C."/>
            <person name="Han C."/>
            <person name="Lu M."/>
            <person name="Misra M."/>
            <person name="Lapidus A."/>
            <person name="Nolan M."/>
            <person name="Lucas S."/>
            <person name="Hammon N."/>
            <person name="Deshpande S."/>
            <person name="Cheng J.F."/>
            <person name="Tapia R."/>
            <person name="Goodwin L.A."/>
            <person name="Pitluck S."/>
            <person name="Liolios K."/>
            <person name="Pagani I."/>
            <person name="Ivanova N."/>
            <person name="Mavromatis K."/>
            <person name="Mikhailova N."/>
            <person name="Huntemann M."/>
            <person name="Pati A."/>
            <person name="Chen A."/>
            <person name="Palaniappan K."/>
            <person name="Land M."/>
            <person name="Hauser L."/>
            <person name="Jeffries C.D."/>
            <person name="Rohde M."/>
            <person name="Spring S."/>
            <person name="Gronow S."/>
            <person name="Detter J.C."/>
            <person name="Bristow J."/>
            <person name="Eisen J.A."/>
            <person name="Markowitz V."/>
            <person name="Hugenholtz P."/>
            <person name="Kyrpides N.C."/>
            <person name="Woyke T."/>
            <person name="Klenk H.P."/>
        </authorList>
    </citation>
    <scope>NUCLEOTIDE SEQUENCE</scope>
    <source>
        <strain evidence="13">ATCC 51460 / DSM 7334 / H1</strain>
    </source>
</reference>
<keyword evidence="13" id="KW-1185">Reference proteome</keyword>
<dbReference type="GO" id="GO:0009045">
    <property type="term" value="F:xylose isomerase activity"/>
    <property type="evidence" value="ECO:0007669"/>
    <property type="project" value="UniProtKB-UniRule"/>
</dbReference>
<evidence type="ECO:0000313" key="12">
    <source>
        <dbReference type="EMBL" id="AEJ20841.1"/>
    </source>
</evidence>
<dbReference type="EC" id="5.3.1.5" evidence="3 9"/>
<dbReference type="PRINTS" id="PR00688">
    <property type="entry name" value="XYLOSISMRASE"/>
</dbReference>
<dbReference type="GO" id="GO:0000287">
    <property type="term" value="F:magnesium ion binding"/>
    <property type="evidence" value="ECO:0007669"/>
    <property type="project" value="UniProtKB-UniRule"/>
</dbReference>
<comment type="catalytic activity">
    <reaction evidence="8 9 10">
        <text>alpha-D-xylose = alpha-D-xylulofuranose</text>
        <dbReference type="Rhea" id="RHEA:22816"/>
        <dbReference type="ChEBI" id="CHEBI:28518"/>
        <dbReference type="ChEBI" id="CHEBI:188998"/>
        <dbReference type="EC" id="5.3.1.5"/>
    </reaction>
</comment>
<feature type="binding site" evidence="9">
    <location>
        <position position="240"/>
    </location>
    <ligand>
        <name>Mg(2+)</name>
        <dbReference type="ChEBI" id="CHEBI:18420"/>
        <label>1</label>
    </ligand>
</feature>
<dbReference type="OrthoDB" id="9763981at2"/>
<proteinExistence type="inferred from homology"/>
<evidence type="ECO:0000256" key="2">
    <source>
        <dbReference type="ARBA" id="ARBA00011881"/>
    </source>
</evidence>
<feature type="binding site" evidence="9">
    <location>
        <position position="276"/>
    </location>
    <ligand>
        <name>Mg(2+)</name>
        <dbReference type="ChEBI" id="CHEBI:18420"/>
        <label>1</label>
    </ligand>
</feature>
<dbReference type="InterPro" id="IPR001998">
    <property type="entry name" value="Xylose_isomerase"/>
</dbReference>
<feature type="binding site" evidence="9">
    <location>
        <position position="276"/>
    </location>
    <ligand>
        <name>Mg(2+)</name>
        <dbReference type="ChEBI" id="CHEBI:18420"/>
        <label>2</label>
    </ligand>
</feature>
<keyword evidence="4 9" id="KW-0859">Xylose metabolism</keyword>
<dbReference type="InterPro" id="IPR036237">
    <property type="entry name" value="Xyl_isomerase-like_sf"/>
</dbReference>
<evidence type="ECO:0000256" key="8">
    <source>
        <dbReference type="ARBA" id="ARBA00033659"/>
    </source>
</evidence>
<evidence type="ECO:0000256" key="1">
    <source>
        <dbReference type="ARBA" id="ARBA00005765"/>
    </source>
</evidence>
<keyword evidence="9" id="KW-0963">Cytoplasm</keyword>
<dbReference type="AlphaFoldDB" id="F8F151"/>
<evidence type="ECO:0000256" key="4">
    <source>
        <dbReference type="ARBA" id="ARBA00022629"/>
    </source>
</evidence>
<name>F8F151_GRAC1</name>
<dbReference type="SUPFAM" id="SSF51658">
    <property type="entry name" value="Xylose isomerase-like"/>
    <property type="match status" value="1"/>
</dbReference>
<comment type="cofactor">
    <cofactor evidence="9">
        <name>Mg(2+)</name>
        <dbReference type="ChEBI" id="CHEBI:18420"/>
    </cofactor>
    <text evidence="9">Binds 2 magnesium ions per subunit.</text>
</comment>
<dbReference type="NCBIfam" id="NF003998">
    <property type="entry name" value="PRK05474.1"/>
    <property type="match status" value="1"/>
</dbReference>
<protein>
    <recommendedName>
        <fullName evidence="3 9">Xylose isomerase</fullName>
        <ecNumber evidence="3 9">5.3.1.5</ecNumber>
    </recommendedName>
</protein>
<feature type="binding site" evidence="9">
    <location>
        <position position="304"/>
    </location>
    <ligand>
        <name>Mg(2+)</name>
        <dbReference type="ChEBI" id="CHEBI:18420"/>
        <label>1</label>
    </ligand>
</feature>
<dbReference type="NCBIfam" id="TIGR02630">
    <property type="entry name" value="xylose_isom_A"/>
    <property type="match status" value="1"/>
</dbReference>
<keyword evidence="9" id="KW-0460">Magnesium</keyword>
<dbReference type="RefSeq" id="WP_013970119.1">
    <property type="nucleotide sequence ID" value="NC_015732.1"/>
</dbReference>
<evidence type="ECO:0000256" key="5">
    <source>
        <dbReference type="ARBA" id="ARBA00022723"/>
    </source>
</evidence>
<sequence length="447" mass="49742">MAEYFVGNKEYFPGIGKIKYEGPKSDNPLAFKYYDPDKKVGGKTMKEHLRFAVAYWHSFCGDGTDMFGAGTQKQPWKQDAKDPMEGAEHKLDAAFEFITKLGAEFYCFHDRDIAPEGATPAESEKNLMTIVAKAKERQKATGVKLLWGTANLFSNPRFMNGAATNPDFAVVSHAAAQVKAAIDATIELGGQGYTFWGGREGYMSLLNTDLKREKEHLGRFLVMARDYARSRGFTGVFYIEPKPMEPSKHQYDFDVETVAGFLKQFGLEKDFRMNIEANHAELAGHDFHHELETAAALGLFGSVDANRGDPRNGWDTDQFPMSYYETSLAMLTILKIGGFTTGGLNFDAHIRRNSVDPSDLFEAHIGGMDAFAVGLEVAHRIIQDGKYAAFVKQRYASFDAGDGARFEKGQMKFEELAGLAKEYGSVGFTSGKQERLENLLNQYLLGL</sequence>
<feature type="binding site" evidence="9">
    <location>
        <position position="315"/>
    </location>
    <ligand>
        <name>Mg(2+)</name>
        <dbReference type="ChEBI" id="CHEBI:18420"/>
        <label>2</label>
    </ligand>
</feature>
<evidence type="ECO:0000256" key="11">
    <source>
        <dbReference type="RuleBase" id="RU000610"/>
    </source>
</evidence>
<dbReference type="Gene3D" id="3.20.20.150">
    <property type="entry name" value="Divalent-metal-dependent TIM barrel enzymes"/>
    <property type="match status" value="1"/>
</dbReference>
<organism evidence="12 13">
    <name type="scientific">Gracilinema caldarium (strain ATCC 51460 / DSM 7334 / H1)</name>
    <name type="common">Treponema caldarium</name>
    <dbReference type="NCBI Taxonomy" id="744872"/>
    <lineage>
        <taxon>Bacteria</taxon>
        <taxon>Pseudomonadati</taxon>
        <taxon>Spirochaetota</taxon>
        <taxon>Spirochaetia</taxon>
        <taxon>Spirochaetales</taxon>
        <taxon>Breznakiellaceae</taxon>
        <taxon>Gracilinema</taxon>
    </lineage>
</organism>
<feature type="binding site" evidence="9">
    <location>
        <position position="347"/>
    </location>
    <ligand>
        <name>Mg(2+)</name>
        <dbReference type="ChEBI" id="CHEBI:18420"/>
        <label>1</label>
    </ligand>
</feature>
<feature type="binding site" evidence="9">
    <location>
        <position position="279"/>
    </location>
    <ligand>
        <name>Mg(2+)</name>
        <dbReference type="ChEBI" id="CHEBI:18420"/>
        <label>2</label>
    </ligand>
</feature>
<gene>
    <name evidence="9" type="primary">xylA</name>
    <name evidence="12" type="ordered locus">Spica_2745</name>
</gene>
<feature type="binding site" evidence="9">
    <location>
        <position position="317"/>
    </location>
    <ligand>
        <name>Mg(2+)</name>
        <dbReference type="ChEBI" id="CHEBI:18420"/>
        <label>2</label>
    </ligand>
</feature>
<comment type="subunit">
    <text evidence="2 9 11">Homotetramer.</text>
</comment>
<dbReference type="Proteomes" id="UP000000503">
    <property type="component" value="Chromosome"/>
</dbReference>
<dbReference type="PANTHER" id="PTHR48408:SF1">
    <property type="entry name" value="XYLOSE ISOMERASE"/>
    <property type="match status" value="1"/>
</dbReference>
<feature type="active site" evidence="9">
    <location>
        <position position="112"/>
    </location>
</feature>
<evidence type="ECO:0000256" key="10">
    <source>
        <dbReference type="RuleBase" id="RU000609"/>
    </source>
</evidence>
<dbReference type="PROSITE" id="PS51415">
    <property type="entry name" value="XYLOSE_ISOMERASE"/>
    <property type="match status" value="1"/>
</dbReference>
<evidence type="ECO:0000256" key="6">
    <source>
        <dbReference type="ARBA" id="ARBA00023235"/>
    </source>
</evidence>
<keyword evidence="6 9" id="KW-0413">Isomerase</keyword>
<evidence type="ECO:0000256" key="9">
    <source>
        <dbReference type="HAMAP-Rule" id="MF_00455"/>
    </source>
</evidence>
<feature type="active site" evidence="9">
    <location>
        <position position="109"/>
    </location>
</feature>
<accession>F8F151</accession>
<comment type="similarity">
    <text evidence="1 9 10">Belongs to the xylose isomerase family.</text>
</comment>
<dbReference type="HOGENOM" id="CLU_037261_1_0_12"/>
<dbReference type="FunFam" id="3.20.20.150:FF:000002">
    <property type="entry name" value="Xylose isomerase"/>
    <property type="match status" value="1"/>
</dbReference>
<dbReference type="EMBL" id="CP002868">
    <property type="protein sequence ID" value="AEJ20841.1"/>
    <property type="molecule type" value="Genomic_DNA"/>
</dbReference>
<dbReference type="eggNOG" id="COG2115">
    <property type="taxonomic scope" value="Bacteria"/>
</dbReference>
<dbReference type="InterPro" id="IPR013452">
    <property type="entry name" value="Xylose_isom_bac"/>
</dbReference>
<dbReference type="KEGG" id="scd:Spica_2745"/>
<dbReference type="STRING" id="744872.Spica_2745"/>
<comment type="subcellular location">
    <subcellularLocation>
        <location evidence="9 11">Cytoplasm</location>
    </subcellularLocation>
</comment>
<evidence type="ECO:0000313" key="13">
    <source>
        <dbReference type="Proteomes" id="UP000000503"/>
    </source>
</evidence>
<dbReference type="GO" id="GO:0005737">
    <property type="term" value="C:cytoplasm"/>
    <property type="evidence" value="ECO:0007669"/>
    <property type="project" value="UniProtKB-SubCell"/>
</dbReference>
<keyword evidence="5 9" id="KW-0479">Metal-binding</keyword>
<dbReference type="PANTHER" id="PTHR48408">
    <property type="match status" value="1"/>
</dbReference>
<keyword evidence="7 9" id="KW-0119">Carbohydrate metabolism</keyword>
<dbReference type="GO" id="GO:0042732">
    <property type="term" value="P:D-xylose metabolic process"/>
    <property type="evidence" value="ECO:0007669"/>
    <property type="project" value="UniProtKB-UniRule"/>
</dbReference>
<evidence type="ECO:0000256" key="3">
    <source>
        <dbReference type="ARBA" id="ARBA00011958"/>
    </source>
</evidence>
<evidence type="ECO:0000256" key="7">
    <source>
        <dbReference type="ARBA" id="ARBA00023277"/>
    </source>
</evidence>
<dbReference type="HAMAP" id="MF_00455">
    <property type="entry name" value="Xylose_isom_A"/>
    <property type="match status" value="1"/>
</dbReference>